<proteinExistence type="predicted"/>
<name>A0ABR8G505_9NOSO</name>
<reference evidence="1 2" key="1">
    <citation type="journal article" date="2020" name="ISME J.">
        <title>Comparative genomics reveals insights into cyanobacterial evolution and habitat adaptation.</title>
        <authorList>
            <person name="Chen M.Y."/>
            <person name="Teng W.K."/>
            <person name="Zhao L."/>
            <person name="Hu C.X."/>
            <person name="Zhou Y.K."/>
            <person name="Han B.P."/>
            <person name="Song L.R."/>
            <person name="Shu W.S."/>
        </authorList>
    </citation>
    <scope>NUCLEOTIDE SEQUENCE [LARGE SCALE GENOMIC DNA]</scope>
    <source>
        <strain evidence="1 2">FACHB-130</strain>
    </source>
</reference>
<organism evidence="1 2">
    <name type="scientific">Nostoc spongiaeforme FACHB-130</name>
    <dbReference type="NCBI Taxonomy" id="1357510"/>
    <lineage>
        <taxon>Bacteria</taxon>
        <taxon>Bacillati</taxon>
        <taxon>Cyanobacteriota</taxon>
        <taxon>Cyanophyceae</taxon>
        <taxon>Nostocales</taxon>
        <taxon>Nostocaceae</taxon>
        <taxon>Nostoc</taxon>
    </lineage>
</organism>
<evidence type="ECO:0000313" key="1">
    <source>
        <dbReference type="EMBL" id="MBD2598313.1"/>
    </source>
</evidence>
<comment type="caution">
    <text evidence="1">The sequence shown here is derived from an EMBL/GenBank/DDBJ whole genome shotgun (WGS) entry which is preliminary data.</text>
</comment>
<evidence type="ECO:0008006" key="3">
    <source>
        <dbReference type="Google" id="ProtNLM"/>
    </source>
</evidence>
<keyword evidence="2" id="KW-1185">Reference proteome</keyword>
<dbReference type="Proteomes" id="UP000603457">
    <property type="component" value="Unassembled WGS sequence"/>
</dbReference>
<protein>
    <recommendedName>
        <fullName evidence="3">Apea-like HEPN domain-containing protein</fullName>
    </recommendedName>
</protein>
<gene>
    <name evidence="1" type="ORF">H6G74_28890</name>
</gene>
<evidence type="ECO:0000313" key="2">
    <source>
        <dbReference type="Proteomes" id="UP000603457"/>
    </source>
</evidence>
<dbReference type="EMBL" id="JACJTB010000067">
    <property type="protein sequence ID" value="MBD2598313.1"/>
    <property type="molecule type" value="Genomic_DNA"/>
</dbReference>
<sequence length="335" mass="38007">MPTGVEGKVTTIKSDIFGFFQLKVSLIPPAIRYIQQINRPFFRRFPPAIIPALHLSSPLTNNPAAAGQTSAESHPGTYPAHIHPADNMDEELKLRIASFFDFWRQRHAFISKLNFIEQRYEGNVLLWGSLDALSNLWAESIGKKDCSNSGKRIIFDAFLARYGGELFQLVSLPDVWSKVDRGDTCINQKKGVKLPENVSTFLSTIGERRTPEFIEQYQTRCTSQDLSLGAIMNKTLANCPETNRTELEQWLTLSRYGAIAYKEMRNAYIHEGRPGKRTHDFKLYGWAERPTYRSSVYGTPPIMGFSVEFMLGVFKRCIEKFEAEALALQVDPAPD</sequence>
<accession>A0ABR8G505</accession>